<dbReference type="AlphaFoldDB" id="A0A151GJK9"/>
<name>A0A151GJK9_DRECN</name>
<evidence type="ECO:0000313" key="1">
    <source>
        <dbReference type="EMBL" id="KYK57268.1"/>
    </source>
</evidence>
<dbReference type="RefSeq" id="XP_040656620.1">
    <property type="nucleotide sequence ID" value="XM_040801587.1"/>
</dbReference>
<keyword evidence="2" id="KW-1185">Reference proteome</keyword>
<protein>
    <submittedName>
        <fullName evidence="1">Uncharacterized protein</fullName>
    </submittedName>
</protein>
<gene>
    <name evidence="1" type="ORF">DCS_04275</name>
</gene>
<evidence type="ECO:0000313" key="2">
    <source>
        <dbReference type="Proteomes" id="UP000076580"/>
    </source>
</evidence>
<dbReference type="EMBL" id="LAYC01000002">
    <property type="protein sequence ID" value="KYK57268.1"/>
    <property type="molecule type" value="Genomic_DNA"/>
</dbReference>
<sequence>MVRRARVDVLVPHEAKDEQDFTDILHPKLSHAASRHVFGFGNHPVRPQRILGGPTRQLPSMRSMHRGRLGGWDSAVDVASDAVRNSEAEPKHGTCGSLFVRRRHRWPPELEPTCWATSDALTAPDHPIRQGGLWCCHDVLDPMAAQSVGSVICVGIMAYFRVKWAGGSGAWPQG</sequence>
<dbReference type="Proteomes" id="UP000076580">
    <property type="component" value="Chromosome 02"/>
</dbReference>
<dbReference type="InParanoid" id="A0A151GJK9"/>
<dbReference type="GeneID" id="63716918"/>
<reference evidence="1 2" key="1">
    <citation type="journal article" date="2016" name="Sci. Rep.">
        <title>Insights into Adaptations to a Near-Obligate Nematode Endoparasitic Lifestyle from the Finished Genome of Drechmeria coniospora.</title>
        <authorList>
            <person name="Zhang L."/>
            <person name="Zhou Z."/>
            <person name="Guo Q."/>
            <person name="Fokkens L."/>
            <person name="Miskei M."/>
            <person name="Pocsi I."/>
            <person name="Zhang W."/>
            <person name="Chen M."/>
            <person name="Wang L."/>
            <person name="Sun Y."/>
            <person name="Donzelli B.G."/>
            <person name="Gibson D.M."/>
            <person name="Nelson D.R."/>
            <person name="Luo J.G."/>
            <person name="Rep M."/>
            <person name="Liu H."/>
            <person name="Yang S."/>
            <person name="Wang J."/>
            <person name="Krasnoff S.B."/>
            <person name="Xu Y."/>
            <person name="Molnar I."/>
            <person name="Lin M."/>
        </authorList>
    </citation>
    <scope>NUCLEOTIDE SEQUENCE [LARGE SCALE GENOMIC DNA]</scope>
    <source>
        <strain evidence="1 2">ARSEF 6962</strain>
    </source>
</reference>
<organism evidence="1 2">
    <name type="scientific">Drechmeria coniospora</name>
    <name type="common">Nematophagous fungus</name>
    <name type="synonym">Meria coniospora</name>
    <dbReference type="NCBI Taxonomy" id="98403"/>
    <lineage>
        <taxon>Eukaryota</taxon>
        <taxon>Fungi</taxon>
        <taxon>Dikarya</taxon>
        <taxon>Ascomycota</taxon>
        <taxon>Pezizomycotina</taxon>
        <taxon>Sordariomycetes</taxon>
        <taxon>Hypocreomycetidae</taxon>
        <taxon>Hypocreales</taxon>
        <taxon>Ophiocordycipitaceae</taxon>
        <taxon>Drechmeria</taxon>
    </lineage>
</organism>
<accession>A0A151GJK9</accession>
<proteinExistence type="predicted"/>
<comment type="caution">
    <text evidence="1">The sequence shown here is derived from an EMBL/GenBank/DDBJ whole genome shotgun (WGS) entry which is preliminary data.</text>
</comment>